<dbReference type="PANTHER" id="PTHR12223">
    <property type="entry name" value="VESICULAR MANNOSE-BINDING LECTIN"/>
    <property type="match status" value="1"/>
</dbReference>
<dbReference type="GO" id="GO:0006888">
    <property type="term" value="P:endoplasmic reticulum to Golgi vesicle-mediated transport"/>
    <property type="evidence" value="ECO:0007669"/>
    <property type="project" value="TreeGrafter"/>
</dbReference>
<keyword evidence="4 6" id="KW-1133">Transmembrane helix</keyword>
<keyword evidence="3" id="KW-0732">Signal</keyword>
<dbReference type="Gene3D" id="2.60.120.200">
    <property type="match status" value="1"/>
</dbReference>
<dbReference type="GO" id="GO:0005537">
    <property type="term" value="F:D-mannose binding"/>
    <property type="evidence" value="ECO:0007669"/>
    <property type="project" value="TreeGrafter"/>
</dbReference>
<dbReference type="Pfam" id="PF03388">
    <property type="entry name" value="Lectin_leg-like"/>
    <property type="match status" value="1"/>
</dbReference>
<evidence type="ECO:0000256" key="5">
    <source>
        <dbReference type="ARBA" id="ARBA00023136"/>
    </source>
</evidence>
<dbReference type="CDD" id="cd07308">
    <property type="entry name" value="lectin_leg-like"/>
    <property type="match status" value="1"/>
</dbReference>
<keyword evidence="9" id="KW-1185">Reference proteome</keyword>
<name>A0A0B1TQP7_OESDE</name>
<dbReference type="InterPro" id="IPR051136">
    <property type="entry name" value="Intracellular_Lectin-GPT"/>
</dbReference>
<evidence type="ECO:0000256" key="6">
    <source>
        <dbReference type="SAM" id="Phobius"/>
    </source>
</evidence>
<dbReference type="PANTHER" id="PTHR12223:SF45">
    <property type="entry name" value="RE50040P"/>
    <property type="match status" value="1"/>
</dbReference>
<comment type="subcellular location">
    <subcellularLocation>
        <location evidence="1">Membrane</location>
        <topology evidence="1">Single-pass type I membrane protein</topology>
    </subcellularLocation>
</comment>
<sequence>MEAIAVILPIFVRANQFSPLLPPETPIDEVRGYELHSLQLIRPYNNAPNWDLRGDAFISRNKVRLTREAQSLNGSIWSRNRLSSRDWEIQADLRIYSSSDPPADGIAIWYIEKPSTGSAWGGPKDFSGIAVEGTPQVNFGVTQRHDLRGDRPHTHQPNMHRIEPPNMAIHELLILSYELETPHHFSSGPVDSPMYIGFRPEPTTKEEEYTFWENFFYYLEITIFVVLVMGTLYGMYYVTDKLIDDNFIMARPRKRFY</sequence>
<dbReference type="GO" id="GO:0005789">
    <property type="term" value="C:endoplasmic reticulum membrane"/>
    <property type="evidence" value="ECO:0007669"/>
    <property type="project" value="TreeGrafter"/>
</dbReference>
<protein>
    <submittedName>
        <fullName evidence="8">Legume-like lectin family protein</fullName>
    </submittedName>
</protein>
<keyword evidence="8" id="KW-0430">Lectin</keyword>
<feature type="transmembrane region" description="Helical" evidence="6">
    <location>
        <begin position="215"/>
        <end position="239"/>
    </location>
</feature>
<accession>A0A0B1TQP7</accession>
<evidence type="ECO:0000313" key="9">
    <source>
        <dbReference type="Proteomes" id="UP000053660"/>
    </source>
</evidence>
<dbReference type="GO" id="GO:0005793">
    <property type="term" value="C:endoplasmic reticulum-Golgi intermediate compartment"/>
    <property type="evidence" value="ECO:0007669"/>
    <property type="project" value="TreeGrafter"/>
</dbReference>
<evidence type="ECO:0000256" key="1">
    <source>
        <dbReference type="ARBA" id="ARBA00004479"/>
    </source>
</evidence>
<gene>
    <name evidence="8" type="ORF">OESDEN_01564</name>
</gene>
<dbReference type="EMBL" id="KN549310">
    <property type="protein sequence ID" value="KHJ98446.1"/>
    <property type="molecule type" value="Genomic_DNA"/>
</dbReference>
<evidence type="ECO:0000259" key="7">
    <source>
        <dbReference type="Pfam" id="PF03388"/>
    </source>
</evidence>
<dbReference type="InterPro" id="IPR005052">
    <property type="entry name" value="Lectin_leg"/>
</dbReference>
<dbReference type="OrthoDB" id="270293at2759"/>
<reference evidence="8 9" key="1">
    <citation type="submission" date="2014-03" db="EMBL/GenBank/DDBJ databases">
        <title>Draft genome of the hookworm Oesophagostomum dentatum.</title>
        <authorList>
            <person name="Mitreva M."/>
        </authorList>
    </citation>
    <scope>NUCLEOTIDE SEQUENCE [LARGE SCALE GENOMIC DNA]</scope>
    <source>
        <strain evidence="8 9">OD-Hann</strain>
    </source>
</reference>
<keyword evidence="5 6" id="KW-0472">Membrane</keyword>
<evidence type="ECO:0000256" key="4">
    <source>
        <dbReference type="ARBA" id="ARBA00022989"/>
    </source>
</evidence>
<keyword evidence="2 6" id="KW-0812">Transmembrane</keyword>
<dbReference type="Proteomes" id="UP000053660">
    <property type="component" value="Unassembled WGS sequence"/>
</dbReference>
<dbReference type="AlphaFoldDB" id="A0A0B1TQP7"/>
<evidence type="ECO:0000313" key="8">
    <source>
        <dbReference type="EMBL" id="KHJ98446.1"/>
    </source>
</evidence>
<dbReference type="InterPro" id="IPR013320">
    <property type="entry name" value="ConA-like_dom_sf"/>
</dbReference>
<feature type="domain" description="L-type lectin-like" evidence="7">
    <location>
        <begin position="39"/>
        <end position="131"/>
    </location>
</feature>
<evidence type="ECO:0000256" key="2">
    <source>
        <dbReference type="ARBA" id="ARBA00022692"/>
    </source>
</evidence>
<proteinExistence type="predicted"/>
<dbReference type="SUPFAM" id="SSF49899">
    <property type="entry name" value="Concanavalin A-like lectins/glucanases"/>
    <property type="match status" value="1"/>
</dbReference>
<dbReference type="GO" id="GO:0030134">
    <property type="term" value="C:COPII-coated ER to Golgi transport vesicle"/>
    <property type="evidence" value="ECO:0007669"/>
    <property type="project" value="TreeGrafter"/>
</dbReference>
<dbReference type="GO" id="GO:0000139">
    <property type="term" value="C:Golgi membrane"/>
    <property type="evidence" value="ECO:0007669"/>
    <property type="project" value="TreeGrafter"/>
</dbReference>
<evidence type="ECO:0000256" key="3">
    <source>
        <dbReference type="ARBA" id="ARBA00022729"/>
    </source>
</evidence>
<organism evidence="8 9">
    <name type="scientific">Oesophagostomum dentatum</name>
    <name type="common">Nodular worm</name>
    <dbReference type="NCBI Taxonomy" id="61180"/>
    <lineage>
        <taxon>Eukaryota</taxon>
        <taxon>Metazoa</taxon>
        <taxon>Ecdysozoa</taxon>
        <taxon>Nematoda</taxon>
        <taxon>Chromadorea</taxon>
        <taxon>Rhabditida</taxon>
        <taxon>Rhabditina</taxon>
        <taxon>Rhabditomorpha</taxon>
        <taxon>Strongyloidea</taxon>
        <taxon>Strongylidae</taxon>
        <taxon>Oesophagostomum</taxon>
    </lineage>
</organism>